<protein>
    <submittedName>
        <fullName evidence="1">Uncharacterized protein</fullName>
    </submittedName>
</protein>
<organism evidence="1 2">
    <name type="scientific">Geobacillus stearothermophilus</name>
    <name type="common">Bacillus stearothermophilus</name>
    <dbReference type="NCBI Taxonomy" id="1422"/>
    <lineage>
        <taxon>Bacteria</taxon>
        <taxon>Bacillati</taxon>
        <taxon>Bacillota</taxon>
        <taxon>Bacilli</taxon>
        <taxon>Bacillales</taxon>
        <taxon>Anoxybacillaceae</taxon>
        <taxon>Geobacillus</taxon>
    </lineage>
</organism>
<dbReference type="AlphaFoldDB" id="A0A150N256"/>
<evidence type="ECO:0000313" key="2">
    <source>
        <dbReference type="Proteomes" id="UP000075517"/>
    </source>
</evidence>
<reference evidence="1 2" key="1">
    <citation type="submission" date="2016-01" db="EMBL/GenBank/DDBJ databases">
        <title>Draft Genome Sequences of Seven Thermophilic Sporeformers Isolated from Foods.</title>
        <authorList>
            <person name="Berendsen E.M."/>
            <person name="Wells-Bennik M.H."/>
            <person name="Krawcyk A.O."/>
            <person name="De Jong A."/>
            <person name="Holsappel S."/>
            <person name="Eijlander R.T."/>
            <person name="Kuipers O.P."/>
        </authorList>
    </citation>
    <scope>NUCLEOTIDE SEQUENCE [LARGE SCALE GENOMIC DNA]</scope>
    <source>
        <strain evidence="1 2">B4114</strain>
    </source>
</reference>
<gene>
    <name evidence="1" type="ORF">B4114_2945</name>
</gene>
<sequence>MIEHLVTNVLLIYELLRVLVSNIFNFDMVENKEILDGRRPGYRGRIKGDTER</sequence>
<dbReference type="Proteomes" id="UP000075517">
    <property type="component" value="Unassembled WGS sequence"/>
</dbReference>
<dbReference type="EMBL" id="LQYY01000155">
    <property type="protein sequence ID" value="KYD30756.1"/>
    <property type="molecule type" value="Genomic_DNA"/>
</dbReference>
<proteinExistence type="predicted"/>
<evidence type="ECO:0000313" key="1">
    <source>
        <dbReference type="EMBL" id="KYD30756.1"/>
    </source>
</evidence>
<accession>A0A150N256</accession>
<dbReference type="PATRIC" id="fig|1422.17.peg.2310"/>
<comment type="caution">
    <text evidence="1">The sequence shown here is derived from an EMBL/GenBank/DDBJ whole genome shotgun (WGS) entry which is preliminary data.</text>
</comment>
<name>A0A150N256_GEOSE</name>